<evidence type="ECO:0000313" key="2">
    <source>
        <dbReference type="EMBL" id="ANF95659.1"/>
    </source>
</evidence>
<reference evidence="2 3" key="2">
    <citation type="journal article" date="2016" name="Int. J. Syst. Evol. Microbiol.">
        <title>Paenibacillus bovis sp. nov., isolated from raw yak (Bos grunniens) milk.</title>
        <authorList>
            <person name="Gao C."/>
            <person name="Han J."/>
            <person name="Liu Z."/>
            <person name="Xu X."/>
            <person name="Hang F."/>
            <person name="Wu Z."/>
        </authorList>
    </citation>
    <scope>NUCLEOTIDE SEQUENCE [LARGE SCALE GENOMIC DNA]</scope>
    <source>
        <strain evidence="2 3">BD3526</strain>
    </source>
</reference>
<reference evidence="3" key="1">
    <citation type="submission" date="2015-10" db="EMBL/GenBank/DDBJ databases">
        <title>Genome of Paenibacillus bovis sp. nov.</title>
        <authorList>
            <person name="Wu Z."/>
            <person name="Gao C."/>
            <person name="Liu Z."/>
            <person name="Zheng H."/>
        </authorList>
    </citation>
    <scope>NUCLEOTIDE SEQUENCE [LARGE SCALE GENOMIC DNA]</scope>
    <source>
        <strain evidence="3">BD3526</strain>
    </source>
</reference>
<keyword evidence="1" id="KW-0732">Signal</keyword>
<dbReference type="OrthoDB" id="2475435at2"/>
<protein>
    <submittedName>
        <fullName evidence="2">Uncharacterized protein</fullName>
    </submittedName>
</protein>
<feature type="signal peptide" evidence="1">
    <location>
        <begin position="1"/>
        <end position="23"/>
    </location>
</feature>
<dbReference type="AlphaFoldDB" id="A0A172ZDQ5"/>
<keyword evidence="3" id="KW-1185">Reference proteome</keyword>
<evidence type="ECO:0000313" key="3">
    <source>
        <dbReference type="Proteomes" id="UP000078148"/>
    </source>
</evidence>
<organism evidence="2 3">
    <name type="scientific">Paenibacillus bovis</name>
    <dbReference type="NCBI Taxonomy" id="1616788"/>
    <lineage>
        <taxon>Bacteria</taxon>
        <taxon>Bacillati</taxon>
        <taxon>Bacillota</taxon>
        <taxon>Bacilli</taxon>
        <taxon>Bacillales</taxon>
        <taxon>Paenibacillaceae</taxon>
        <taxon>Paenibacillus</taxon>
    </lineage>
</organism>
<name>A0A172ZDQ5_9BACL</name>
<proteinExistence type="predicted"/>
<sequence length="237" mass="26766">MKIYTITIVVVLLLCACAADANAVRLNRDTASDPLSGSTGYGERLPVPGEKSLEALIAKEIWKLYKIDIPDSDIHVVERQDTGQATAASYSLTYQKVPYAGLIIGYRSNEKWYKLSMDIMKVYRDMRVQTADSGGAASLPNQHRDGLAFRSVYGYVHDPNIRQIRIEYQGGRISTLLLAEGQSIYMDSNIEPEQREQEKQQNQQNQQFEQLLRITMYSANGKVLYDRDYSPDGQAEI</sequence>
<dbReference type="Proteomes" id="UP000078148">
    <property type="component" value="Chromosome"/>
</dbReference>
<dbReference type="RefSeq" id="WP_060532793.1">
    <property type="nucleotide sequence ID" value="NZ_CP013023.1"/>
</dbReference>
<dbReference type="KEGG" id="pbv:AR543_06375"/>
<accession>A0A172ZDQ5</accession>
<dbReference type="STRING" id="1616788.AR543_06375"/>
<feature type="chain" id="PRO_5008005773" evidence="1">
    <location>
        <begin position="24"/>
        <end position="237"/>
    </location>
</feature>
<dbReference type="PROSITE" id="PS51257">
    <property type="entry name" value="PROKAR_LIPOPROTEIN"/>
    <property type="match status" value="1"/>
</dbReference>
<gene>
    <name evidence="2" type="ORF">AR543_06375</name>
</gene>
<dbReference type="EMBL" id="CP013023">
    <property type="protein sequence ID" value="ANF95659.1"/>
    <property type="molecule type" value="Genomic_DNA"/>
</dbReference>
<evidence type="ECO:0000256" key="1">
    <source>
        <dbReference type="SAM" id="SignalP"/>
    </source>
</evidence>